<dbReference type="Proteomes" id="UP000183071">
    <property type="component" value="Unassembled WGS sequence"/>
</dbReference>
<dbReference type="EMBL" id="LGBR01000001">
    <property type="protein sequence ID" value="KOY50930.1"/>
    <property type="molecule type" value="Genomic_DNA"/>
</dbReference>
<reference evidence="4 6" key="1">
    <citation type="submission" date="2015-07" db="EMBL/GenBank/DDBJ databases">
        <title>Genome of Polaribacter dokdonenesis DSW-5, isolated from seawater off Dokdo in Korea.</title>
        <authorList>
            <person name="Yoon K."/>
            <person name="Song J.Y."/>
            <person name="Kim J.F."/>
        </authorList>
    </citation>
    <scope>NUCLEOTIDE SEQUENCE [LARGE SCALE GENOMIC DNA]</scope>
    <source>
        <strain evidence="4 6">DSW-5</strain>
    </source>
</reference>
<sequence length="711" mass="76313">MKQKNYLKITLFISFILTTSITLAQSVMITTVVDGTLSTGECGAGSGTTNPRFVEFYVDGTINFNGYSMGFSTNGGSFVKKTLDGLGTITDSFIYVIADGDSDTFTSLYPNATFTTFSGTMNGNEALNITDGSDTVLDAFGLPSDVTSSTDFTMTWSYQDSYAKRNDLVAANATFSASDWTFGGNNALDGADCASLSTAVNAQSFALNTTTWTGGTSSDWTNTDNWNNGIPTIGYNVTIPDVATAPIIGTTAQAYANDLTIIEPDGIVISSGGSLIVAGTSSGNLTYNRTITIDPDVTKSWHLVSSPFNGEDMTGMIANNAFLTNGSSEVSFAPYDNSQAVSDDRWAYFGNTASDNLVNGKGYSTKVSSGDVSFTGTINTSNVNITLTQGGVSGNNFNLLGNPFSSTISSSAFISRNSNELVQNEIYVWNESTEQYLTKLSSANFKVSPGQGFFVEANSTNSVVFSKGLQSHETDDFQKTLNTRTEVKLNITDGSLTRFADIYYLESATTGFDNGYDGKLFGGVSHSLAIFSNLVDNSNTEKYQIQSLPNSDYENIVIPIGVISEANKEIAFSTEASNLPSGINVYLEDRIENTFTQLNEANSEYKITPTEKLNGIGRFYLHTKSSSLSTDRVDLNSIRIYKTNATSLRIAGLAQGNSTFKLFNLLGKEVLSTSFSTNGNKDITLPNLASGIYIVQLETESGKLNKKITLE</sequence>
<evidence type="ECO:0000313" key="6">
    <source>
        <dbReference type="Proteomes" id="UP000037716"/>
    </source>
</evidence>
<gene>
    <name evidence="4" type="ORF">I602_490</name>
    <name evidence="5" type="ORF">SAMN05444353_1295</name>
</gene>
<comment type="caution">
    <text evidence="4">The sequence shown here is derived from an EMBL/GenBank/DDBJ whole genome shotgun (WGS) entry which is preliminary data.</text>
</comment>
<reference evidence="5 7" key="2">
    <citation type="submission" date="2016-10" db="EMBL/GenBank/DDBJ databases">
        <authorList>
            <person name="Varghese N."/>
            <person name="Submissions S."/>
        </authorList>
    </citation>
    <scope>NUCLEOTIDE SEQUENCE [LARGE SCALE GENOMIC DNA]</scope>
    <source>
        <strain evidence="5 7">DSW-5</strain>
    </source>
</reference>
<protein>
    <submittedName>
        <fullName evidence="4">Glucose/sorbosone dehydrogenase</fullName>
    </submittedName>
    <submittedName>
        <fullName evidence="5">Por secretion system C-terminal sorting domain-containing protein</fullName>
    </submittedName>
</protein>
<evidence type="ECO:0000313" key="7">
    <source>
        <dbReference type="Proteomes" id="UP000183071"/>
    </source>
</evidence>
<evidence type="ECO:0000313" key="5">
    <source>
        <dbReference type="EMBL" id="SEE22573.1"/>
    </source>
</evidence>
<feature type="signal peptide" evidence="2">
    <location>
        <begin position="1"/>
        <end position="24"/>
    </location>
</feature>
<dbReference type="InterPro" id="IPR026444">
    <property type="entry name" value="Secre_tail"/>
</dbReference>
<name>A0A0N0CEU4_9FLAO</name>
<evidence type="ECO:0000256" key="2">
    <source>
        <dbReference type="SAM" id="SignalP"/>
    </source>
</evidence>
<dbReference type="RefSeq" id="WP_053973170.1">
    <property type="nucleotide sequence ID" value="NZ_FNUE01000001.1"/>
</dbReference>
<dbReference type="EMBL" id="FNUE01000001">
    <property type="protein sequence ID" value="SEE22573.1"/>
    <property type="molecule type" value="Genomic_DNA"/>
</dbReference>
<keyword evidence="7" id="KW-1185">Reference proteome</keyword>
<proteinExistence type="predicted"/>
<feature type="domain" description="Secretion system C-terminal sorting" evidence="3">
    <location>
        <begin position="655"/>
        <end position="708"/>
    </location>
</feature>
<dbReference type="STRING" id="1300348.I602_490"/>
<dbReference type="OrthoDB" id="1522652at2"/>
<accession>A0A0N0CEU4</accession>
<evidence type="ECO:0000256" key="1">
    <source>
        <dbReference type="ARBA" id="ARBA00022729"/>
    </source>
</evidence>
<dbReference type="Proteomes" id="UP000037716">
    <property type="component" value="Unassembled WGS sequence"/>
</dbReference>
<keyword evidence="1 2" id="KW-0732">Signal</keyword>
<evidence type="ECO:0000313" key="4">
    <source>
        <dbReference type="EMBL" id="KOY50930.1"/>
    </source>
</evidence>
<organism evidence="4 6">
    <name type="scientific">Polaribacter dokdonensis DSW-5</name>
    <dbReference type="NCBI Taxonomy" id="1300348"/>
    <lineage>
        <taxon>Bacteria</taxon>
        <taxon>Pseudomonadati</taxon>
        <taxon>Bacteroidota</taxon>
        <taxon>Flavobacteriia</taxon>
        <taxon>Flavobacteriales</taxon>
        <taxon>Flavobacteriaceae</taxon>
    </lineage>
</organism>
<dbReference type="AlphaFoldDB" id="A0A0N0CEU4"/>
<evidence type="ECO:0000259" key="3">
    <source>
        <dbReference type="Pfam" id="PF18962"/>
    </source>
</evidence>
<feature type="chain" id="PRO_5005845646" evidence="2">
    <location>
        <begin position="25"/>
        <end position="711"/>
    </location>
</feature>
<dbReference type="NCBIfam" id="TIGR04183">
    <property type="entry name" value="Por_Secre_tail"/>
    <property type="match status" value="1"/>
</dbReference>
<dbReference type="PATRIC" id="fig|1300348.6.peg.488"/>
<dbReference type="Pfam" id="PF18962">
    <property type="entry name" value="Por_Secre_tail"/>
    <property type="match status" value="1"/>
</dbReference>